<comment type="caution">
    <text evidence="2">The sequence shown here is derived from an EMBL/GenBank/DDBJ whole genome shotgun (WGS) entry which is preliminary data.</text>
</comment>
<evidence type="ECO:0000256" key="1">
    <source>
        <dbReference type="SAM" id="MobiDB-lite"/>
    </source>
</evidence>
<accession>A0A1V8SQP9</accession>
<protein>
    <submittedName>
        <fullName evidence="2">Uncharacterized protein</fullName>
    </submittedName>
</protein>
<dbReference type="EMBL" id="NAJO01000031">
    <property type="protein sequence ID" value="OQO01364.1"/>
    <property type="molecule type" value="Genomic_DNA"/>
</dbReference>
<feature type="region of interest" description="Disordered" evidence="1">
    <location>
        <begin position="98"/>
        <end position="122"/>
    </location>
</feature>
<dbReference type="Proteomes" id="UP000192596">
    <property type="component" value="Unassembled WGS sequence"/>
</dbReference>
<proteinExistence type="predicted"/>
<evidence type="ECO:0000313" key="2">
    <source>
        <dbReference type="EMBL" id="OQO01364.1"/>
    </source>
</evidence>
<keyword evidence="3" id="KW-1185">Reference proteome</keyword>
<feature type="compositionally biased region" description="Basic and acidic residues" evidence="1">
    <location>
        <begin position="98"/>
        <end position="113"/>
    </location>
</feature>
<dbReference type="AlphaFoldDB" id="A0A1V8SQP9"/>
<reference evidence="3" key="1">
    <citation type="submission" date="2017-03" db="EMBL/GenBank/DDBJ databases">
        <title>Genomes of endolithic fungi from Antarctica.</title>
        <authorList>
            <person name="Coleine C."/>
            <person name="Masonjones S."/>
            <person name="Stajich J.E."/>
        </authorList>
    </citation>
    <scope>NUCLEOTIDE SEQUENCE [LARGE SCALE GENOMIC DNA]</scope>
    <source>
        <strain evidence="3">CCFEE 5527</strain>
    </source>
</reference>
<dbReference type="InParanoid" id="A0A1V8SQP9"/>
<sequence>MSQEIEALSSELEDLAGMQSYPASGCHVNSIGTMMLMVKPNHDQAQIPGATVNEPVGTGKKVQLIDDKLTDKTGRHDFRDSHKVDNLCVKLTAGNKDDNHEHVRIRVDNDRHSNSSSGLSAR</sequence>
<name>A0A1V8SQP9_9PEZI</name>
<evidence type="ECO:0000313" key="3">
    <source>
        <dbReference type="Proteomes" id="UP000192596"/>
    </source>
</evidence>
<organism evidence="2 3">
    <name type="scientific">Cryoendolithus antarcticus</name>
    <dbReference type="NCBI Taxonomy" id="1507870"/>
    <lineage>
        <taxon>Eukaryota</taxon>
        <taxon>Fungi</taxon>
        <taxon>Dikarya</taxon>
        <taxon>Ascomycota</taxon>
        <taxon>Pezizomycotina</taxon>
        <taxon>Dothideomycetes</taxon>
        <taxon>Dothideomycetidae</taxon>
        <taxon>Cladosporiales</taxon>
        <taxon>Cladosporiaceae</taxon>
        <taxon>Cryoendolithus</taxon>
    </lineage>
</organism>
<gene>
    <name evidence="2" type="ORF">B0A48_12919</name>
</gene>